<feature type="compositionally biased region" description="Polar residues" evidence="6">
    <location>
        <begin position="109"/>
        <end position="130"/>
    </location>
</feature>
<evidence type="ECO:0000256" key="4">
    <source>
        <dbReference type="ARBA" id="ARBA00044511"/>
    </source>
</evidence>
<keyword evidence="8" id="KW-1185">Reference proteome</keyword>
<reference evidence="7" key="1">
    <citation type="journal article" date="2020" name="Stud. Mycol.">
        <title>101 Dothideomycetes genomes: a test case for predicting lifestyles and emergence of pathogens.</title>
        <authorList>
            <person name="Haridas S."/>
            <person name="Albert R."/>
            <person name="Binder M."/>
            <person name="Bloem J."/>
            <person name="Labutti K."/>
            <person name="Salamov A."/>
            <person name="Andreopoulos B."/>
            <person name="Baker S."/>
            <person name="Barry K."/>
            <person name="Bills G."/>
            <person name="Bluhm B."/>
            <person name="Cannon C."/>
            <person name="Castanera R."/>
            <person name="Culley D."/>
            <person name="Daum C."/>
            <person name="Ezra D."/>
            <person name="Gonzalez J."/>
            <person name="Henrissat B."/>
            <person name="Kuo A."/>
            <person name="Liang C."/>
            <person name="Lipzen A."/>
            <person name="Lutzoni F."/>
            <person name="Magnuson J."/>
            <person name="Mondo S."/>
            <person name="Nolan M."/>
            <person name="Ohm R."/>
            <person name="Pangilinan J."/>
            <person name="Park H.-J."/>
            <person name="Ramirez L."/>
            <person name="Alfaro M."/>
            <person name="Sun H."/>
            <person name="Tritt A."/>
            <person name="Yoshinaga Y."/>
            <person name="Zwiers L.-H."/>
            <person name="Turgeon B."/>
            <person name="Goodwin S."/>
            <person name="Spatafora J."/>
            <person name="Crous P."/>
            <person name="Grigoriev I."/>
        </authorList>
    </citation>
    <scope>NUCLEOTIDE SEQUENCE</scope>
    <source>
        <strain evidence="7">CBS 262.69</strain>
    </source>
</reference>
<dbReference type="PANTHER" id="PTHR47447:SF23">
    <property type="entry name" value="PENTACOTRIPEPTIDE-REPEAT REGION OF PRORP DOMAIN-CONTAINING PROTEIN"/>
    <property type="match status" value="1"/>
</dbReference>
<feature type="region of interest" description="Disordered" evidence="6">
    <location>
        <begin position="84"/>
        <end position="144"/>
    </location>
</feature>
<protein>
    <recommendedName>
        <fullName evidence="9">Pentatricopeptide repeat protein</fullName>
    </recommendedName>
</protein>
<feature type="repeat" description="PPR" evidence="5">
    <location>
        <begin position="641"/>
        <end position="675"/>
    </location>
</feature>
<name>A0A6G1HKC1_9PEZI</name>
<comment type="similarity">
    <text evidence="1">Belongs to the CCM1 family.</text>
</comment>
<dbReference type="Proteomes" id="UP000799640">
    <property type="component" value="Unassembled WGS sequence"/>
</dbReference>
<gene>
    <name evidence="7" type="ORF">EJ06DRAFT_534081</name>
</gene>
<dbReference type="Pfam" id="PF01535">
    <property type="entry name" value="PPR"/>
    <property type="match status" value="2"/>
</dbReference>
<dbReference type="AlphaFoldDB" id="A0A6G1HKC1"/>
<comment type="subunit">
    <text evidence="4">Binds to mitochondrial small subunit 15S rRNA.</text>
</comment>
<evidence type="ECO:0000313" key="7">
    <source>
        <dbReference type="EMBL" id="KAF2396354.1"/>
    </source>
</evidence>
<keyword evidence="2" id="KW-0677">Repeat</keyword>
<dbReference type="EMBL" id="ML996707">
    <property type="protein sequence ID" value="KAF2396354.1"/>
    <property type="molecule type" value="Genomic_DNA"/>
</dbReference>
<evidence type="ECO:0000256" key="6">
    <source>
        <dbReference type="SAM" id="MobiDB-lite"/>
    </source>
</evidence>
<dbReference type="NCBIfam" id="TIGR00756">
    <property type="entry name" value="PPR"/>
    <property type="match status" value="2"/>
</dbReference>
<feature type="repeat" description="PPR" evidence="5">
    <location>
        <begin position="511"/>
        <end position="545"/>
    </location>
</feature>
<evidence type="ECO:0000313" key="8">
    <source>
        <dbReference type="Proteomes" id="UP000799640"/>
    </source>
</evidence>
<accession>A0A6G1HKC1</accession>
<organism evidence="7 8">
    <name type="scientific">Trichodelitschia bisporula</name>
    <dbReference type="NCBI Taxonomy" id="703511"/>
    <lineage>
        <taxon>Eukaryota</taxon>
        <taxon>Fungi</taxon>
        <taxon>Dikarya</taxon>
        <taxon>Ascomycota</taxon>
        <taxon>Pezizomycotina</taxon>
        <taxon>Dothideomycetes</taxon>
        <taxon>Dothideomycetes incertae sedis</taxon>
        <taxon>Phaeotrichales</taxon>
        <taxon>Phaeotrichaceae</taxon>
        <taxon>Trichodelitschia</taxon>
    </lineage>
</organism>
<evidence type="ECO:0000256" key="1">
    <source>
        <dbReference type="ARBA" id="ARBA00006192"/>
    </source>
</evidence>
<dbReference type="InterPro" id="IPR002885">
    <property type="entry name" value="PPR_rpt"/>
</dbReference>
<dbReference type="InterPro" id="IPR011990">
    <property type="entry name" value="TPR-like_helical_dom_sf"/>
</dbReference>
<feature type="repeat" description="PPR" evidence="5">
    <location>
        <begin position="794"/>
        <end position="828"/>
    </location>
</feature>
<feature type="compositionally biased region" description="Basic and acidic residues" evidence="6">
    <location>
        <begin position="43"/>
        <end position="64"/>
    </location>
</feature>
<evidence type="ECO:0008006" key="9">
    <source>
        <dbReference type="Google" id="ProtNLM"/>
    </source>
</evidence>
<dbReference type="OrthoDB" id="185373at2759"/>
<evidence type="ECO:0000256" key="3">
    <source>
        <dbReference type="ARBA" id="ARBA00044493"/>
    </source>
</evidence>
<dbReference type="PANTHER" id="PTHR47447">
    <property type="entry name" value="OS03G0856100 PROTEIN"/>
    <property type="match status" value="1"/>
</dbReference>
<dbReference type="PROSITE" id="PS51375">
    <property type="entry name" value="PPR"/>
    <property type="match status" value="3"/>
</dbReference>
<evidence type="ECO:0000256" key="5">
    <source>
        <dbReference type="PROSITE-ProRule" id="PRU00708"/>
    </source>
</evidence>
<dbReference type="Pfam" id="PF13041">
    <property type="entry name" value="PPR_2"/>
    <property type="match status" value="1"/>
</dbReference>
<dbReference type="Gene3D" id="1.25.40.10">
    <property type="entry name" value="Tetratricopeptide repeat domain"/>
    <property type="match status" value="3"/>
</dbReference>
<proteinExistence type="inferred from homology"/>
<comment type="function">
    <text evidence="3">Regulates mitochondrial small subunit maturation by controlling 15S rRNA 5'-end processing. Localizes to the 5' precursor of the 15S rRNA in a position that is subsequently occupied by mS47 in the mature yeast mtSSU. Uses structure and sequence-specific RNA recognition, binding to a single-stranded region of the precursor and specifically recognizing bases -6 to -1. The exchange of Ccm1 for mS47 is coupled to the irreversible removal of precursor rRNA that is accompanied by conformational changes of the mitoribosomal proteins uS5m and mS26. These conformational changes signal completion of 5'-end rRNA processing through protection of the mature 5'-end of the 15S rRNA and stabilization of mS47. The removal of the 5' precursor together with the dissociation of Ccm1 may be catalyzed by the 5'-3' exoribonuclease Pet127. Involved in the specific removal of group I introns in mitochondrial encoded transcripts.</text>
</comment>
<feature type="region of interest" description="Disordered" evidence="6">
    <location>
        <begin position="33"/>
        <end position="65"/>
    </location>
</feature>
<sequence>MLQASVCTECRREALRRLQHTLRIQRLSRASFVSLANNQPKPEPTKEAERERPPPREPAQKPRDGTWIQFSHLFANKNVATKLNSPGRYSRYSREPEEELSPSIGPESVDTNPQDVDQTKHLSQPSSRNAATAPPVTPETSPLADQLTWSPVDQLKALLNQPTAAWSFFVENFPSAGCPALAVLPDTTELQRAVFPGLLKVLTTSWCHSPSRFPTPTEVATKMIDLQVMTFTMFDTLLWHLLPPMIKGGFENAASGHVVAIGHETLSVWSLMYKVHGRNFDPKKESKPNSLDWRGLPDPRTVRFDPRHGPKYRNVGFRIFNSLTRCPAVKQSSLAAAAVCTFDMLVARKSKHELPADYDPFLQFITQILYRCDLESTLFALESKLSLCRVDEEAVRLIVGRVGNAPFRAALALGTQSLDALNEKKGITPEQAGSLEEQVTNRLGRVLENRDPQGLEKMWEYAQKAFRTNKGSKGIPSKVYGLFLYTACGLRQTHFSVDVWNHMFEHKVKPTIAHWTAMMQGFGKIKDAESLESVWHRMLASGMAPDMVAWTARIHGLMTSNRVDHGLHALNEMSEAWIVAAKRSMQKKRTLKFEDIGDLPDAPKPSTETLNVVINSLAVKRRTEQIQGILRWAGGYGIKPDTVTFNVLIRMCLGKGDVQEAFKLLEQMQSLSINPDVVTFGIILDGIFRHTGKSVAYLDEQSKLLVSVLQALQAHGLEPNTFVFSTLIDGLLKKYTNLPAAQAILAHMDALGIAPSPHIYTSFITHFFQQQPVPDLAAVDALWAKIRKENRRTDSMFYDRMIEGYSRVGDVGNAMAFLGRMSREGRRPAWPALTDVVRALVEAGQRVRAQELVRDIAASDGMLKDGVRDASFRTRSHQDYFWNMVRDMGLEEGWTENNV</sequence>
<evidence type="ECO:0000256" key="2">
    <source>
        <dbReference type="ARBA" id="ARBA00022737"/>
    </source>
</evidence>